<keyword evidence="2" id="KW-0472">Membrane</keyword>
<protein>
    <recommendedName>
        <fullName evidence="5">DUF3592 domain-containing protein</fullName>
    </recommendedName>
</protein>
<accession>A0A5N8VDQ3</accession>
<keyword evidence="2" id="KW-1133">Transmembrane helix</keyword>
<dbReference type="EMBL" id="VJZD01000041">
    <property type="protein sequence ID" value="MPY32178.1"/>
    <property type="molecule type" value="Genomic_DNA"/>
</dbReference>
<name>A0A5N8VDQ3_9ACTN</name>
<proteinExistence type="predicted"/>
<dbReference type="Proteomes" id="UP000325849">
    <property type="component" value="Unassembled WGS sequence"/>
</dbReference>
<feature type="region of interest" description="Disordered" evidence="1">
    <location>
        <begin position="186"/>
        <end position="211"/>
    </location>
</feature>
<feature type="transmembrane region" description="Helical" evidence="2">
    <location>
        <begin position="121"/>
        <end position="139"/>
    </location>
</feature>
<evidence type="ECO:0000313" key="4">
    <source>
        <dbReference type="Proteomes" id="UP000325849"/>
    </source>
</evidence>
<comment type="caution">
    <text evidence="3">The sequence shown here is derived from an EMBL/GenBank/DDBJ whole genome shotgun (WGS) entry which is preliminary data.</text>
</comment>
<feature type="transmembrane region" description="Helical" evidence="2">
    <location>
        <begin position="297"/>
        <end position="318"/>
    </location>
</feature>
<evidence type="ECO:0000256" key="1">
    <source>
        <dbReference type="SAM" id="MobiDB-lite"/>
    </source>
</evidence>
<evidence type="ECO:0008006" key="5">
    <source>
        <dbReference type="Google" id="ProtNLM"/>
    </source>
</evidence>
<organism evidence="3 4">
    <name type="scientific">Streptomyces adustus</name>
    <dbReference type="NCBI Taxonomy" id="1609272"/>
    <lineage>
        <taxon>Bacteria</taxon>
        <taxon>Bacillati</taxon>
        <taxon>Actinomycetota</taxon>
        <taxon>Actinomycetes</taxon>
        <taxon>Kitasatosporales</taxon>
        <taxon>Streptomycetaceae</taxon>
        <taxon>Streptomyces</taxon>
    </lineage>
</organism>
<feature type="transmembrane region" description="Helical" evidence="2">
    <location>
        <begin position="7"/>
        <end position="30"/>
    </location>
</feature>
<dbReference type="OrthoDB" id="3214916at2"/>
<dbReference type="AlphaFoldDB" id="A0A5N8VDQ3"/>
<keyword evidence="4" id="KW-1185">Reference proteome</keyword>
<feature type="transmembrane region" description="Helical" evidence="2">
    <location>
        <begin position="324"/>
        <end position="344"/>
    </location>
</feature>
<dbReference type="RefSeq" id="WP_152887346.1">
    <property type="nucleotide sequence ID" value="NZ_VJZD01000041.1"/>
</dbReference>
<evidence type="ECO:0000256" key="2">
    <source>
        <dbReference type="SAM" id="Phobius"/>
    </source>
</evidence>
<reference evidence="3 4" key="1">
    <citation type="submission" date="2019-07" db="EMBL/GenBank/DDBJ databases">
        <title>New species of Amycolatopsis and Streptomyces.</title>
        <authorList>
            <person name="Duangmal K."/>
            <person name="Teo W.F.A."/>
            <person name="Lipun K."/>
        </authorList>
    </citation>
    <scope>NUCLEOTIDE SEQUENCE [LARGE SCALE GENOMIC DNA]</scope>
    <source>
        <strain evidence="3 4">NBRC 109810</strain>
    </source>
</reference>
<evidence type="ECO:0000313" key="3">
    <source>
        <dbReference type="EMBL" id="MPY32178.1"/>
    </source>
</evidence>
<sequence length="349" mass="38295">MRRPGPALRIALLGFTVTVVGYALFAGWLVGHAYAYAQARDRATATATGLIVEDGIGDDEDIRVRWTDADGHPHVQRFGIYDTDRYTKGKRFKVAYDPAEADPQGFPADRDETAAEDDREVPAVLGGFVLVPLSGIWLWRGLRFRLAARRPGRPMTATVRRGERLNLGNAFQNSNSTWLVLSPADLPEQTDRSEPSEPSEASEASEDSKPTERWQWVMWHPALDELTDGRAQVTVHARDSRPAVVRLPDGTRLVPLGRLRRNPPKNVLLDDHEVGRLDLRDAFVRPAGAELRPARPWWWPGAGIAALGTVLGVFGGFLMGGGTLVAVVAFALFAATLLTAVWTLSAPQP</sequence>
<keyword evidence="2" id="KW-0812">Transmembrane</keyword>
<gene>
    <name evidence="3" type="ORF">FNH09_13045</name>
</gene>